<protein>
    <submittedName>
        <fullName evidence="2">Six-hairpin glycosidase</fullName>
    </submittedName>
</protein>
<proteinExistence type="predicted"/>
<dbReference type="AlphaFoldDB" id="A0A9P4NTA9"/>
<organism evidence="2 3">
    <name type="scientific">Tothia fuscella</name>
    <dbReference type="NCBI Taxonomy" id="1048955"/>
    <lineage>
        <taxon>Eukaryota</taxon>
        <taxon>Fungi</taxon>
        <taxon>Dikarya</taxon>
        <taxon>Ascomycota</taxon>
        <taxon>Pezizomycotina</taxon>
        <taxon>Dothideomycetes</taxon>
        <taxon>Pleosporomycetidae</taxon>
        <taxon>Venturiales</taxon>
        <taxon>Cylindrosympodiaceae</taxon>
        <taxon>Tothia</taxon>
    </lineage>
</organism>
<reference evidence="2" key="1">
    <citation type="journal article" date="2020" name="Stud. Mycol.">
        <title>101 Dothideomycetes genomes: a test case for predicting lifestyles and emergence of pathogens.</title>
        <authorList>
            <person name="Haridas S."/>
            <person name="Albert R."/>
            <person name="Binder M."/>
            <person name="Bloem J."/>
            <person name="Labutti K."/>
            <person name="Salamov A."/>
            <person name="Andreopoulos B."/>
            <person name="Baker S."/>
            <person name="Barry K."/>
            <person name="Bills G."/>
            <person name="Bluhm B."/>
            <person name="Cannon C."/>
            <person name="Castanera R."/>
            <person name="Culley D."/>
            <person name="Daum C."/>
            <person name="Ezra D."/>
            <person name="Gonzalez J."/>
            <person name="Henrissat B."/>
            <person name="Kuo A."/>
            <person name="Liang C."/>
            <person name="Lipzen A."/>
            <person name="Lutzoni F."/>
            <person name="Magnuson J."/>
            <person name="Mondo S."/>
            <person name="Nolan M."/>
            <person name="Ohm R."/>
            <person name="Pangilinan J."/>
            <person name="Park H.-J."/>
            <person name="Ramirez L."/>
            <person name="Alfaro M."/>
            <person name="Sun H."/>
            <person name="Tritt A."/>
            <person name="Yoshinaga Y."/>
            <person name="Zwiers L.-H."/>
            <person name="Turgeon B."/>
            <person name="Goodwin S."/>
            <person name="Spatafora J."/>
            <person name="Crous P."/>
            <person name="Grigoriev I."/>
        </authorList>
    </citation>
    <scope>NUCLEOTIDE SEQUENCE</scope>
    <source>
        <strain evidence="2">CBS 130266</strain>
    </source>
</reference>
<accession>A0A9P4NTA9</accession>
<dbReference type="GO" id="GO:0016798">
    <property type="term" value="F:hydrolase activity, acting on glycosyl bonds"/>
    <property type="evidence" value="ECO:0007669"/>
    <property type="project" value="UniProtKB-KW"/>
</dbReference>
<keyword evidence="3" id="KW-1185">Reference proteome</keyword>
<gene>
    <name evidence="2" type="ORF">EJ08DRAFT_649109</name>
</gene>
<dbReference type="GO" id="GO:0005975">
    <property type="term" value="P:carbohydrate metabolic process"/>
    <property type="evidence" value="ECO:0007669"/>
    <property type="project" value="InterPro"/>
</dbReference>
<dbReference type="InterPro" id="IPR008928">
    <property type="entry name" value="6-hairpin_glycosidase_sf"/>
</dbReference>
<dbReference type="EMBL" id="MU007033">
    <property type="protein sequence ID" value="KAF2431307.1"/>
    <property type="molecule type" value="Genomic_DNA"/>
</dbReference>
<evidence type="ECO:0000256" key="1">
    <source>
        <dbReference type="SAM" id="SignalP"/>
    </source>
</evidence>
<keyword evidence="1" id="KW-0732">Signal</keyword>
<dbReference type="OrthoDB" id="9984024at2759"/>
<sequence>MYFSRTKPLLTLLLAYIDIPLVHGREDFEFNAVAATRVLQQWYNQTTGLWQSTGWWNSANCLTVLADLTAIDRQLDIVTGEVWPNTFENAQKFNLKQSRSPNQCETTVCTRDVRIQGQVQIEDANPKGFLNGFYDDEGWWALAWIKVFDLTQGQQYLQAAMDIFDDMATTGYNATCGGIWWDRKQQHNTAIANELFLSVAAHLANRVPEKKDYYVEWAKKQWTWFDESGLINKDNTVNDGLDIKTCKNDGGIIWSYNQGVIVGALVELDKAAPGDSQLISRARDIATGAIKHLSGRDGILHDPREPNLGGDGYQFKGVFMRNLHGLQKVTGDQTYKDFIEKNAQSIWEKAQKDSILGPVWSGPFDKDHTNAATQSSGLDAMVAAAAVQ</sequence>
<name>A0A9P4NTA9_9PEZI</name>
<dbReference type="Proteomes" id="UP000800235">
    <property type="component" value="Unassembled WGS sequence"/>
</dbReference>
<feature type="chain" id="PRO_5040366589" evidence="1">
    <location>
        <begin position="25"/>
        <end position="388"/>
    </location>
</feature>
<evidence type="ECO:0000313" key="2">
    <source>
        <dbReference type="EMBL" id="KAF2431307.1"/>
    </source>
</evidence>
<dbReference type="PANTHER" id="PTHR47791">
    <property type="entry name" value="MEIOTICALLY UP-REGULATED GENE 191 PROTEIN"/>
    <property type="match status" value="1"/>
</dbReference>
<keyword evidence="2" id="KW-0326">Glycosidase</keyword>
<dbReference type="Gene3D" id="1.50.10.20">
    <property type="match status" value="1"/>
</dbReference>
<dbReference type="SUPFAM" id="SSF48208">
    <property type="entry name" value="Six-hairpin glycosidases"/>
    <property type="match status" value="1"/>
</dbReference>
<evidence type="ECO:0000313" key="3">
    <source>
        <dbReference type="Proteomes" id="UP000800235"/>
    </source>
</evidence>
<dbReference type="InterPro" id="IPR053169">
    <property type="entry name" value="MUG_Protein"/>
</dbReference>
<comment type="caution">
    <text evidence="2">The sequence shown here is derived from an EMBL/GenBank/DDBJ whole genome shotgun (WGS) entry which is preliminary data.</text>
</comment>
<feature type="signal peptide" evidence="1">
    <location>
        <begin position="1"/>
        <end position="24"/>
    </location>
</feature>
<dbReference type="PANTHER" id="PTHR47791:SF1">
    <property type="entry name" value="ENDO MANNANASE, GH76 FAMILY (EUROFUNG)"/>
    <property type="match status" value="1"/>
</dbReference>
<dbReference type="InterPro" id="IPR005198">
    <property type="entry name" value="Glyco_hydro_76"/>
</dbReference>
<keyword evidence="2" id="KW-0378">Hydrolase</keyword>
<dbReference type="Pfam" id="PF03663">
    <property type="entry name" value="Glyco_hydro_76"/>
    <property type="match status" value="1"/>
</dbReference>